<dbReference type="GO" id="GO:0004601">
    <property type="term" value="F:peroxidase activity"/>
    <property type="evidence" value="ECO:0007669"/>
    <property type="project" value="UniProtKB-KW"/>
</dbReference>
<dbReference type="EMBL" id="LR778114">
    <property type="protein sequence ID" value="CAB1129050.1"/>
    <property type="molecule type" value="Genomic_DNA"/>
</dbReference>
<keyword evidence="2" id="KW-0349">Heme</keyword>
<evidence type="ECO:0000256" key="1">
    <source>
        <dbReference type="ARBA" id="ARBA00014413"/>
    </source>
</evidence>
<dbReference type="SUPFAM" id="SSF54909">
    <property type="entry name" value="Dimeric alpha+beta barrel"/>
    <property type="match status" value="1"/>
</dbReference>
<sequence>MGEPVETLEGWWVLHDFRRVDWQAWRRWPETDRAAAMDELVRLVQGWEQLEAAHEGDFALYRVAGNREDLLFLHFRPAFDELEAAKTALNKTRLGDILRPGYSYVSVVELSGYLAGGKPADPRSPELRARLEPPVPAARHVCFYPMTKRRQGADNWYMLPRSQRAVLMRSHGAIGHKYAEQVVQLISGSQGLDEWEWGVTLFADDPLAFKKIVYEMRFDEASARYADFGPFLVGTRLPGAELRAYLALR</sequence>
<evidence type="ECO:0000256" key="8">
    <source>
        <dbReference type="ARBA" id="ARBA00049896"/>
    </source>
</evidence>
<accession>A0A6F8ZGI3</accession>
<dbReference type="AlphaFoldDB" id="A0A6F8ZGI3"/>
<protein>
    <recommendedName>
        <fullName evidence="1">Coproheme decarboxylase</fullName>
        <ecNumber evidence="10">1.3.98.5</ecNumber>
    </recommendedName>
    <alternativeName>
        <fullName evidence="6">Coproheme III oxidative decarboxylase</fullName>
    </alternativeName>
    <alternativeName>
        <fullName evidence="7">Hydrogen peroxide-dependent heme synthase</fullName>
    </alternativeName>
</protein>
<dbReference type="GO" id="GO:0020037">
    <property type="term" value="F:heme binding"/>
    <property type="evidence" value="ECO:0007669"/>
    <property type="project" value="InterPro"/>
</dbReference>
<organism evidence="11 12">
    <name type="scientific">Candidatus Hydrogenisulfobacillus filiaventi</name>
    <dbReference type="NCBI Taxonomy" id="2707344"/>
    <lineage>
        <taxon>Bacteria</taxon>
        <taxon>Bacillati</taxon>
        <taxon>Bacillota</taxon>
        <taxon>Clostridia</taxon>
        <taxon>Eubacteriales</taxon>
        <taxon>Clostridiales Family XVII. Incertae Sedis</taxon>
        <taxon>Candidatus Hydrogenisulfobacillus</taxon>
    </lineage>
</organism>
<dbReference type="KEGG" id="hfv:R50_1549"/>
<name>A0A6F8ZGI3_9FIRM</name>
<dbReference type="Pfam" id="PF06778">
    <property type="entry name" value="Chlor_dismutase"/>
    <property type="match status" value="1"/>
</dbReference>
<dbReference type="Proteomes" id="UP000503399">
    <property type="component" value="Chromosome"/>
</dbReference>
<evidence type="ECO:0000256" key="3">
    <source>
        <dbReference type="ARBA" id="ARBA00022723"/>
    </source>
</evidence>
<keyword evidence="12" id="KW-1185">Reference proteome</keyword>
<keyword evidence="11" id="KW-0560">Oxidoreductase</keyword>
<comment type="pathway">
    <text evidence="5">Porphyrin-containing compound metabolism.</text>
</comment>
<evidence type="ECO:0000256" key="7">
    <source>
        <dbReference type="ARBA" id="ARBA00030236"/>
    </source>
</evidence>
<dbReference type="NCBIfam" id="NF008913">
    <property type="entry name" value="PRK12276.1"/>
    <property type="match status" value="1"/>
</dbReference>
<dbReference type="PANTHER" id="PTHR36843">
    <property type="entry name" value="HEME-DEPENDENT PEROXIDASE YWFI-RELATED"/>
    <property type="match status" value="1"/>
</dbReference>
<reference evidence="11 12" key="1">
    <citation type="submission" date="2020-02" db="EMBL/GenBank/DDBJ databases">
        <authorList>
            <person name="Hogendoorn C."/>
        </authorList>
    </citation>
    <scope>NUCLEOTIDE SEQUENCE [LARGE SCALE GENOMIC DNA]</scope>
    <source>
        <strain evidence="11">R501</strain>
    </source>
</reference>
<evidence type="ECO:0000256" key="10">
    <source>
        <dbReference type="ARBA" id="ARBA00050019"/>
    </source>
</evidence>
<evidence type="ECO:0000256" key="4">
    <source>
        <dbReference type="ARBA" id="ARBA00023004"/>
    </source>
</evidence>
<evidence type="ECO:0000256" key="6">
    <source>
        <dbReference type="ARBA" id="ARBA00029882"/>
    </source>
</evidence>
<proteinExistence type="predicted"/>
<dbReference type="GO" id="GO:0046872">
    <property type="term" value="F:metal ion binding"/>
    <property type="evidence" value="ECO:0007669"/>
    <property type="project" value="UniProtKB-KW"/>
</dbReference>
<keyword evidence="4" id="KW-0408">Iron</keyword>
<evidence type="ECO:0000256" key="9">
    <source>
        <dbReference type="ARBA" id="ARBA00049935"/>
    </source>
</evidence>
<evidence type="ECO:0000313" key="11">
    <source>
        <dbReference type="EMBL" id="CAB1129050.1"/>
    </source>
</evidence>
<dbReference type="EC" id="1.3.98.5" evidence="10"/>
<keyword evidence="3" id="KW-0479">Metal-binding</keyword>
<evidence type="ECO:0000256" key="2">
    <source>
        <dbReference type="ARBA" id="ARBA00022617"/>
    </source>
</evidence>
<keyword evidence="11" id="KW-0575">Peroxidase</keyword>
<comment type="catalytic activity">
    <reaction evidence="8">
        <text>Fe-coproporphyrin III + 2 H2O2 + 2 H(+) = heme b + 2 CO2 + 4 H2O</text>
        <dbReference type="Rhea" id="RHEA:56516"/>
        <dbReference type="ChEBI" id="CHEBI:15377"/>
        <dbReference type="ChEBI" id="CHEBI:15378"/>
        <dbReference type="ChEBI" id="CHEBI:16240"/>
        <dbReference type="ChEBI" id="CHEBI:16526"/>
        <dbReference type="ChEBI" id="CHEBI:60344"/>
        <dbReference type="ChEBI" id="CHEBI:68438"/>
        <dbReference type="EC" id="1.3.98.5"/>
    </reaction>
    <physiologicalReaction direction="left-to-right" evidence="8">
        <dbReference type="Rhea" id="RHEA:56517"/>
    </physiologicalReaction>
</comment>
<dbReference type="Gene3D" id="3.30.70.1030">
    <property type="entry name" value="Apc35880, domain 1"/>
    <property type="match status" value="2"/>
</dbReference>
<dbReference type="InterPro" id="IPR011008">
    <property type="entry name" value="Dimeric_a/b-barrel"/>
</dbReference>
<evidence type="ECO:0000256" key="5">
    <source>
        <dbReference type="ARBA" id="ARBA00023444"/>
    </source>
</evidence>
<dbReference type="InterPro" id="IPR010644">
    <property type="entry name" value="ChdC/CLD"/>
</dbReference>
<gene>
    <name evidence="11" type="ORF">R50_1549</name>
</gene>
<dbReference type="PANTHER" id="PTHR36843:SF1">
    <property type="entry name" value="COPROHEME DECARBOXYLASE"/>
    <property type="match status" value="1"/>
</dbReference>
<evidence type="ECO:0000313" key="12">
    <source>
        <dbReference type="Proteomes" id="UP000503399"/>
    </source>
</evidence>
<comment type="cofactor">
    <cofactor evidence="9">
        <name>Fe-coproporphyrin III</name>
        <dbReference type="ChEBI" id="CHEBI:68438"/>
    </cofactor>
</comment>